<keyword evidence="3" id="KW-1185">Reference proteome</keyword>
<dbReference type="PIRSF" id="PIRSF031900">
    <property type="entry name" value="UCP031900"/>
    <property type="match status" value="1"/>
</dbReference>
<dbReference type="Pfam" id="PF13449">
    <property type="entry name" value="Phytase-like"/>
    <property type="match status" value="1"/>
</dbReference>
<dbReference type="InterPro" id="IPR014567">
    <property type="entry name" value="UCP031900"/>
</dbReference>
<accession>A0A327Y005</accession>
<protein>
    <recommendedName>
        <fullName evidence="1">Phytase-like domain-containing protein</fullName>
    </recommendedName>
</protein>
<evidence type="ECO:0000313" key="3">
    <source>
        <dbReference type="Proteomes" id="UP000249165"/>
    </source>
</evidence>
<dbReference type="EMBL" id="QLMG01000029">
    <property type="protein sequence ID" value="RAK14124.1"/>
    <property type="molecule type" value="Genomic_DNA"/>
</dbReference>
<dbReference type="Proteomes" id="UP000249165">
    <property type="component" value="Unassembled WGS sequence"/>
</dbReference>
<dbReference type="InterPro" id="IPR027372">
    <property type="entry name" value="Phytase-like_dom"/>
</dbReference>
<gene>
    <name evidence="2" type="ORF">ATI53_102918</name>
</gene>
<evidence type="ECO:0000259" key="1">
    <source>
        <dbReference type="Pfam" id="PF13449"/>
    </source>
</evidence>
<dbReference type="RefSeq" id="WP_009505976.1">
    <property type="nucleotide sequence ID" value="NZ_LIGL01000026.1"/>
</dbReference>
<sequence length="282" mass="31026">MAAVASGGEATYVGSYTWTNGSDRFGGLSGLEISADGSHLTAVGDRSILVTAEITRSNGRIVSVAGTAISTLESPYGYQGAGDSEGLAVLDGQNHVSFEGPSRVWIHDGQGAFVGERSRSPDFRTLQHNSGLEALAVDGKGRMLTLPERSGELTRPFPVWRQEGDRWTQPYEIPRRGGFLAVGADVGPDGRFYLLEREFTGFAFRSRVRRFDMTEDALTGETELLRSSVFQHDNLEGLAVWRDDKGEIRLTMISDDNFNALQKTQLVEYRVPETLDFQDKRP</sequence>
<dbReference type="AlphaFoldDB" id="A0A327Y005"/>
<name>A0A327Y005_9RHOB</name>
<evidence type="ECO:0000313" key="2">
    <source>
        <dbReference type="EMBL" id="RAK14124.1"/>
    </source>
</evidence>
<feature type="domain" description="Phytase-like" evidence="1">
    <location>
        <begin position="24"/>
        <end position="258"/>
    </location>
</feature>
<organism evidence="2 3">
    <name type="scientific">Salipiger aestuarii</name>
    <dbReference type="NCBI Taxonomy" id="568098"/>
    <lineage>
        <taxon>Bacteria</taxon>
        <taxon>Pseudomonadati</taxon>
        <taxon>Pseudomonadota</taxon>
        <taxon>Alphaproteobacteria</taxon>
        <taxon>Rhodobacterales</taxon>
        <taxon>Roseobacteraceae</taxon>
        <taxon>Salipiger</taxon>
    </lineage>
</organism>
<comment type="caution">
    <text evidence="2">The sequence shown here is derived from an EMBL/GenBank/DDBJ whole genome shotgun (WGS) entry which is preliminary data.</text>
</comment>
<reference evidence="2 3" key="1">
    <citation type="submission" date="2018-06" db="EMBL/GenBank/DDBJ databases">
        <title>Genomic Encyclopedia of Archaeal and Bacterial Type Strains, Phase II (KMG-II): from individual species to whole genera.</title>
        <authorList>
            <person name="Goeker M."/>
        </authorList>
    </citation>
    <scope>NUCLEOTIDE SEQUENCE [LARGE SCALE GENOMIC DNA]</scope>
    <source>
        <strain evidence="2 3">DSM 22011</strain>
    </source>
</reference>
<dbReference type="SUPFAM" id="SSF101898">
    <property type="entry name" value="NHL repeat"/>
    <property type="match status" value="1"/>
</dbReference>
<proteinExistence type="predicted"/>